<reference evidence="2" key="4">
    <citation type="journal article" date="2001" name="J. Mol. Biol.">
        <title>The complete nucleotide sequence of a plant root-inducing (Ri) plasmid indicates its chimeric structure and evolutionary relationship between tumor-inducing (Ti) and symbiotic (Sym) plasmids in Rhizobiaceae.</title>
        <authorList>
            <person name="Moriguchi K."/>
            <person name="Maeda Y."/>
            <person name="Satou M."/>
            <person name="Hardayani N.S.N."/>
            <person name="Kataoka M."/>
            <person name="Tanaka N."/>
            <person name="Yoshida K."/>
        </authorList>
    </citation>
    <scope>NUCLEOTIDE SEQUENCE</scope>
    <source>
        <strain evidence="2">MAFF03-01724</strain>
        <plasmid evidence="2">pRi1724</plasmid>
    </source>
</reference>
<evidence type="ECO:0000256" key="1">
    <source>
        <dbReference type="SAM" id="MobiDB-lite"/>
    </source>
</evidence>
<reference evidence="2" key="1">
    <citation type="journal article" date="1998" name="Nucleic Acids Symp. Ser.">
        <title>Genome structure of Ri plasmid (1): Construction of linking library and physical map of pRi1724 in Japanese Agrobacterium.</title>
        <authorList>
            <person name="Moriguchi K."/>
            <person name="Nishida T."/>
            <person name="Maeda Y."/>
            <person name="Tanaka N."/>
            <person name="Yoshida K."/>
        </authorList>
    </citation>
    <scope>NUCLEOTIDE SEQUENCE</scope>
    <source>
        <strain evidence="2">MAFF03-01724</strain>
        <plasmid evidence="2">pRi1724</plasmid>
    </source>
</reference>
<dbReference type="EMBL" id="AP002086">
    <property type="protein sequence ID" value="BAB16213.1"/>
    <property type="molecule type" value="Genomic_DNA"/>
</dbReference>
<reference evidence="2" key="2">
    <citation type="journal article" date="1999" name="Nucleic Acids Symp. Ser.">
        <title>Genome structure of Ri plasmid (1): Sequencing analysis of T-DNA and its flanking regions of pRi1724 in Japanese Agrobacterium rhizogenes.</title>
        <authorList>
            <person name="Maeda Y."/>
            <person name="Moriguchi K."/>
            <person name="Kataoka M."/>
            <person name="Satou M."/>
            <person name="Satutui N.H.N."/>
            <person name="Tanaka N."/>
            <person name="Yoshida K."/>
        </authorList>
    </citation>
    <scope>NUCLEOTIDE SEQUENCE</scope>
    <source>
        <strain evidence="2">MAFF03-01724</strain>
        <plasmid evidence="2">pRi1724</plasmid>
    </source>
</reference>
<keyword evidence="2" id="KW-0614">Plasmid</keyword>
<geneLocation type="plasmid" evidence="2">
    <name>pRi1724</name>
</geneLocation>
<name>Q9F5F6_RHIRH</name>
<feature type="region of interest" description="Disordered" evidence="1">
    <location>
        <begin position="645"/>
        <end position="665"/>
    </location>
</feature>
<reference evidence="2" key="3">
    <citation type="journal article" date="2000" name="DNA Res.">
        <title>Analysis of unique variable region of a plant root inducing plasmid, pRi1724, by the construction of its physical map and library.</title>
        <authorList>
            <person name="Moriguchi K."/>
            <person name="Maeda Y."/>
            <person name="Satou M."/>
            <person name="Kataoka M."/>
            <person name="Tanaka N."/>
            <person name="Yoshida K."/>
        </authorList>
    </citation>
    <scope>NUCLEOTIDE SEQUENCE</scope>
    <source>
        <strain evidence="2">MAFF03-01724</strain>
        <plasmid evidence="2">pRi1724</plasmid>
    </source>
</reference>
<accession>Q9F5F6</accession>
<gene>
    <name evidence="2" type="primary">riorf94</name>
</gene>
<proteinExistence type="predicted"/>
<organism evidence="2">
    <name type="scientific">Rhizobium rhizogenes</name>
    <name type="common">Agrobacterium rhizogenes</name>
    <dbReference type="NCBI Taxonomy" id="359"/>
    <lineage>
        <taxon>Bacteria</taxon>
        <taxon>Pseudomonadati</taxon>
        <taxon>Pseudomonadota</taxon>
        <taxon>Alphaproteobacteria</taxon>
        <taxon>Hyphomicrobiales</taxon>
        <taxon>Rhizobiaceae</taxon>
        <taxon>Rhizobium/Agrobacterium group</taxon>
        <taxon>Rhizobium</taxon>
    </lineage>
</organism>
<evidence type="ECO:0000313" key="2">
    <source>
        <dbReference type="EMBL" id="BAB16213.1"/>
    </source>
</evidence>
<protein>
    <submittedName>
        <fullName evidence="2">Uncharacterized protein</fullName>
    </submittedName>
</protein>
<sequence>METKPPPVRPAAGVDRMRREEWLFGRNAVGSFVLVGSTVFRRRRRRAVPGLGIVRGEVGRIAGGAAVGELAFKTIRRFFGGDGVLLFDDLALLDQSGNILRVWREQGCRMDEVPLLEVFDECCARLTDLWTRENRRILAGRLKCLPRQAKQEILRAHIREIAIRADGLAGDTRNNTAVRHTAAARKHIDQRRTRSNPQCVDVEGQLAAAVEQPNRMASEPLRTEDGVVCTRVDPDVQTGKGEHEERRQRVVLNRCASERLVQRVRSEVTDDVVALLRDIRTLLRRVDHVVASGGTTSNDGSFARGLLLLRHPVVDGLNLAVPIQVHGGVVALVWLAIDAARLLRQLCVAPLRDLDDHALLGQIVGHPLLLGAEIGFDIGGVAAVLVGRGKQILDPFDAVGFPEIVAEARILGIHAGLAQRVGDLEPHGRLALLRLLRLPDLLLLIEVCGRDRSKLLLVRHVAERHLIEHGGQDVGEQPQLANLPDGQGKCDGNCFLGPVESDQAFDPAPLVDRVQRFACDVLDHGPHGAIVVGGFDDENLDFFEPRGDRHAGAPMAGFDDVAIPATDLGKDDRRLDDADGFYRGEQQGIGLWRGFGLAGVVRVVLQRSRIDLHDVHGIFLFRDAGRGSLAGPSCLHFFRRHLPDRRAGGPAQRRPSVPAAKDKRG</sequence>
<dbReference type="AlphaFoldDB" id="Q9F5F6"/>